<dbReference type="PRINTS" id="PR00081">
    <property type="entry name" value="GDHRDH"/>
</dbReference>
<proteinExistence type="inferred from homology"/>
<reference evidence="5" key="1">
    <citation type="journal article" date="2019" name="Int. J. Syst. Evol. Microbiol.">
        <title>The Global Catalogue of Microorganisms (GCM) 10K type strain sequencing project: providing services to taxonomists for standard genome sequencing and annotation.</title>
        <authorList>
            <consortium name="The Broad Institute Genomics Platform"/>
            <consortium name="The Broad Institute Genome Sequencing Center for Infectious Disease"/>
            <person name="Wu L."/>
            <person name="Ma J."/>
        </authorList>
    </citation>
    <scope>NUCLEOTIDE SEQUENCE [LARGE SCALE GENOMIC DNA]</scope>
    <source>
        <strain evidence="5">JCM 16898</strain>
    </source>
</reference>
<dbReference type="InterPro" id="IPR057326">
    <property type="entry name" value="KR_dom"/>
</dbReference>
<evidence type="ECO:0000259" key="3">
    <source>
        <dbReference type="SMART" id="SM00822"/>
    </source>
</evidence>
<dbReference type="PANTHER" id="PTHR42760">
    <property type="entry name" value="SHORT-CHAIN DEHYDROGENASES/REDUCTASES FAMILY MEMBER"/>
    <property type="match status" value="1"/>
</dbReference>
<dbReference type="InterPro" id="IPR020904">
    <property type="entry name" value="Sc_DH/Rdtase_CS"/>
</dbReference>
<dbReference type="InterPro" id="IPR036291">
    <property type="entry name" value="NAD(P)-bd_dom_sf"/>
</dbReference>
<dbReference type="SUPFAM" id="SSF51735">
    <property type="entry name" value="NAD(P)-binding Rossmann-fold domains"/>
    <property type="match status" value="1"/>
</dbReference>
<keyword evidence="2" id="KW-0560">Oxidoreductase</keyword>
<keyword evidence="5" id="KW-1185">Reference proteome</keyword>
<evidence type="ECO:0000313" key="4">
    <source>
        <dbReference type="EMBL" id="GAA3564099.1"/>
    </source>
</evidence>
<evidence type="ECO:0000256" key="2">
    <source>
        <dbReference type="ARBA" id="ARBA00023002"/>
    </source>
</evidence>
<dbReference type="SMART" id="SM00822">
    <property type="entry name" value="PKS_KR"/>
    <property type="match status" value="1"/>
</dbReference>
<protein>
    <submittedName>
        <fullName evidence="4">SDR family NAD(P)-dependent oxidoreductase</fullName>
    </submittedName>
</protein>
<sequence>MMEFDLDLTGRKALVTGGTRGIGRGVVLALARAGADVLTCYRQESEAVASLRRELKETGRDHHVVQADVAHPEAVTALVDRCRTEFGKLDVIVNNAATVSHIPHEKLPLEEWNRTLATNLTAVHLTIQSALPLLSAGSSVISVSSKSIEVGIPLRAHYTATKAALHGLNRSLAREHGSRGIRFNVLSLGMIATEALADLPEERRAQFVEHYTAKTSLGRLGTPADVAGAVLWLASDASRYVSGAIIPVDGGIQ</sequence>
<feature type="domain" description="Ketoreductase" evidence="3">
    <location>
        <begin position="11"/>
        <end position="194"/>
    </location>
</feature>
<dbReference type="EMBL" id="BAAAZN010000012">
    <property type="protein sequence ID" value="GAA3564099.1"/>
    <property type="molecule type" value="Genomic_DNA"/>
</dbReference>
<dbReference type="InterPro" id="IPR002347">
    <property type="entry name" value="SDR_fam"/>
</dbReference>
<dbReference type="Gene3D" id="3.40.50.720">
    <property type="entry name" value="NAD(P)-binding Rossmann-like Domain"/>
    <property type="match status" value="1"/>
</dbReference>
<dbReference type="PRINTS" id="PR00080">
    <property type="entry name" value="SDRFAMILY"/>
</dbReference>
<evidence type="ECO:0000256" key="1">
    <source>
        <dbReference type="ARBA" id="ARBA00006484"/>
    </source>
</evidence>
<comment type="caution">
    <text evidence="4">The sequence shown here is derived from an EMBL/GenBank/DDBJ whole genome shotgun (WGS) entry which is preliminary data.</text>
</comment>
<dbReference type="CDD" id="cd05233">
    <property type="entry name" value="SDR_c"/>
    <property type="match status" value="1"/>
</dbReference>
<dbReference type="Proteomes" id="UP001500689">
    <property type="component" value="Unassembled WGS sequence"/>
</dbReference>
<dbReference type="PROSITE" id="PS00061">
    <property type="entry name" value="ADH_SHORT"/>
    <property type="match status" value="1"/>
</dbReference>
<dbReference type="PANTHER" id="PTHR42760:SF133">
    <property type="entry name" value="3-OXOACYL-[ACYL-CARRIER-PROTEIN] REDUCTASE"/>
    <property type="match status" value="1"/>
</dbReference>
<comment type="similarity">
    <text evidence="1">Belongs to the short-chain dehydrogenases/reductases (SDR) family.</text>
</comment>
<evidence type="ECO:0000313" key="5">
    <source>
        <dbReference type="Proteomes" id="UP001500689"/>
    </source>
</evidence>
<dbReference type="Pfam" id="PF13561">
    <property type="entry name" value="adh_short_C2"/>
    <property type="match status" value="1"/>
</dbReference>
<accession>A0ABP6XAM0</accession>
<name>A0ABP6XAM0_9PSEU</name>
<gene>
    <name evidence="4" type="ORF">GCM10022222_54880</name>
</gene>
<organism evidence="4 5">
    <name type="scientific">Amycolatopsis ultiminotia</name>
    <dbReference type="NCBI Taxonomy" id="543629"/>
    <lineage>
        <taxon>Bacteria</taxon>
        <taxon>Bacillati</taxon>
        <taxon>Actinomycetota</taxon>
        <taxon>Actinomycetes</taxon>
        <taxon>Pseudonocardiales</taxon>
        <taxon>Pseudonocardiaceae</taxon>
        <taxon>Amycolatopsis</taxon>
    </lineage>
</organism>